<accession>A0A318UA42</accession>
<evidence type="ECO:0000256" key="1">
    <source>
        <dbReference type="SAM" id="SignalP"/>
    </source>
</evidence>
<feature type="domain" description="Ancillary SecYEG translocon subunit/Cell division coordinator CpoB TPR" evidence="2">
    <location>
        <begin position="598"/>
        <end position="687"/>
    </location>
</feature>
<dbReference type="RefSeq" id="WP_110834479.1">
    <property type="nucleotide sequence ID" value="NZ_QKLU01000010.1"/>
</dbReference>
<dbReference type="Pfam" id="PF13432">
    <property type="entry name" value="TPR_16"/>
    <property type="match status" value="2"/>
</dbReference>
<dbReference type="Pfam" id="PF09976">
    <property type="entry name" value="TPR_21"/>
    <property type="match status" value="1"/>
</dbReference>
<dbReference type="PANTHER" id="PTHR12558">
    <property type="entry name" value="CELL DIVISION CYCLE 16,23,27"/>
    <property type="match status" value="1"/>
</dbReference>
<dbReference type="InterPro" id="IPR018704">
    <property type="entry name" value="SecYEG/CpoB_TPR"/>
</dbReference>
<proteinExistence type="predicted"/>
<dbReference type="InterPro" id="IPR011990">
    <property type="entry name" value="TPR-like_helical_dom_sf"/>
</dbReference>
<sequence>MQKKYLFIPLLLAGNLTAGYAQLGPLVNLNKNYQSGLELLDNEKYVAAAQQFKLVEQSRIKPAAQQESNAELTLLKENAKFYAAVCALELGNADAENLFQNFIKDYPLNPNTKLAYFHVGKSYFAQKNYQKALEWFEKTDPSTLSQKQRLEYQFKQGYAYFELKDFEKAEPLFESVKKEVSPFQESATYYFAYINYLNKEYKTALANFEKLKGSPTYQASYPYYITSMYYLDQRYDDVISYAVPVLQTSQQQYEAEMLSLIAASYFAKSDYKNAEKYFADYYAKDKSGVVNNLFVYQYGYSLFQLKKYKESVTVLEKLNSDDVYLQSGMHTLGRSFLELKNKEKARSAFFRASRLSFDKFIQEDAWINYAKLSYELEFNQQALEATQNFLKQFPTSRKINEAKTLLGEILLSSKNYQAAIDILEPIPNKSPEAKEAYQKVTYFRGLEFYNERAFPNALSMFLRSAKFPEDEEIHALSTYWSAEAAYELRKYGEAVKTFETFLSMPAADKTKVYNFANYALAYAAFEDEKYSKAATYFERFLNGNDKDPKTVNDATIRLADSYFVNKSYDNALLNYNKIISSRSPGEDYALFQRGMIQGLSGQDDAKISTMESLLQQFPGSNYADDAGFERAYTYFNKGDLDKSKTDLTGLISKYPHSSYVPRAMVTIGLVQYNQDQDDAALTTFKKVITDYGSTEEAKQALASIKNIYVDRGDANGFIAYAGTTPIGNYSVADQDNIVFQAANNRYLKGDFQGAFEAVNGYFDKFPKAIHDKEAKFIRAESLVKLNRSAEAIPDYEYILNDWTSDYTERSLISISQVFLKEKKYNEAVVYLKRLETTADYKVHYSYAINNLLKAYDALKMPDDELKYAQLVKESDKASEEEKNSSDLYAGKAYLLKADTTMAIKSFSNVVSKTKTLAAAEAKYTLAALQYAKRDYKTSQKTCFDLINNMASYDYWVAKAFILLSDNYLALKDKLQAKSTLLSIIDNYEGKDDIVPTAKEKLEKIK</sequence>
<protein>
    <submittedName>
        <fullName evidence="3">Tetratricopeptide repeat protein</fullName>
    </submittedName>
</protein>
<dbReference type="Pfam" id="PF13174">
    <property type="entry name" value="TPR_6"/>
    <property type="match status" value="1"/>
</dbReference>
<name>A0A318UA42_9SPHI</name>
<feature type="chain" id="PRO_5016407572" evidence="1">
    <location>
        <begin position="22"/>
        <end position="1005"/>
    </location>
</feature>
<dbReference type="PANTHER" id="PTHR12558:SF44">
    <property type="entry name" value="TETRATRICOPEPTIDE REPEAT-CONTAINING PROTEIN"/>
    <property type="match status" value="1"/>
</dbReference>
<evidence type="ECO:0000313" key="3">
    <source>
        <dbReference type="EMBL" id="PYF69528.1"/>
    </source>
</evidence>
<dbReference type="Proteomes" id="UP000248198">
    <property type="component" value="Unassembled WGS sequence"/>
</dbReference>
<dbReference type="InterPro" id="IPR019734">
    <property type="entry name" value="TPR_rpt"/>
</dbReference>
<dbReference type="SUPFAM" id="SSF48452">
    <property type="entry name" value="TPR-like"/>
    <property type="match status" value="4"/>
</dbReference>
<gene>
    <name evidence="3" type="ORF">B0O44_110168</name>
</gene>
<dbReference type="EMBL" id="QKLU01000010">
    <property type="protein sequence ID" value="PYF69528.1"/>
    <property type="molecule type" value="Genomic_DNA"/>
</dbReference>
<evidence type="ECO:0000259" key="2">
    <source>
        <dbReference type="Pfam" id="PF09976"/>
    </source>
</evidence>
<feature type="signal peptide" evidence="1">
    <location>
        <begin position="1"/>
        <end position="21"/>
    </location>
</feature>
<comment type="caution">
    <text evidence="3">The sequence shown here is derived from an EMBL/GenBank/DDBJ whole genome shotgun (WGS) entry which is preliminary data.</text>
</comment>
<evidence type="ECO:0000313" key="4">
    <source>
        <dbReference type="Proteomes" id="UP000248198"/>
    </source>
</evidence>
<dbReference type="OrthoDB" id="9814448at2"/>
<keyword evidence="4" id="KW-1185">Reference proteome</keyword>
<dbReference type="AlphaFoldDB" id="A0A318UA42"/>
<keyword evidence="1" id="KW-0732">Signal</keyword>
<dbReference type="GO" id="GO:0051301">
    <property type="term" value="P:cell division"/>
    <property type="evidence" value="ECO:0007669"/>
    <property type="project" value="TreeGrafter"/>
</dbReference>
<organism evidence="3 4">
    <name type="scientific">Pedobacter nutrimenti</name>
    <dbReference type="NCBI Taxonomy" id="1241337"/>
    <lineage>
        <taxon>Bacteria</taxon>
        <taxon>Pseudomonadati</taxon>
        <taxon>Bacteroidota</taxon>
        <taxon>Sphingobacteriia</taxon>
        <taxon>Sphingobacteriales</taxon>
        <taxon>Sphingobacteriaceae</taxon>
        <taxon>Pedobacter</taxon>
    </lineage>
</organism>
<reference evidence="3 4" key="1">
    <citation type="submission" date="2018-06" db="EMBL/GenBank/DDBJ databases">
        <title>Genomic Encyclopedia of Archaeal and Bacterial Type Strains, Phase II (KMG-II): from individual species to whole genera.</title>
        <authorList>
            <person name="Goeker M."/>
        </authorList>
    </citation>
    <scope>NUCLEOTIDE SEQUENCE [LARGE SCALE GENOMIC DNA]</scope>
    <source>
        <strain evidence="3 4">DSM 27372</strain>
    </source>
</reference>
<dbReference type="Gene3D" id="1.25.40.10">
    <property type="entry name" value="Tetratricopeptide repeat domain"/>
    <property type="match status" value="7"/>
</dbReference>